<dbReference type="OrthoDB" id="9809852at2"/>
<comment type="similarity">
    <text evidence="1">Belongs to the RecJ family.</text>
</comment>
<dbReference type="SUPFAM" id="SSF64182">
    <property type="entry name" value="DHH phosphoesterases"/>
    <property type="match status" value="1"/>
</dbReference>
<comment type="caution">
    <text evidence="9">The sequence shown here is derived from an EMBL/GenBank/DDBJ whole genome shotgun (WGS) entry which is preliminary data.</text>
</comment>
<evidence type="ECO:0000256" key="3">
    <source>
        <dbReference type="ARBA" id="ARBA00022722"/>
    </source>
</evidence>
<dbReference type="InterPro" id="IPR051673">
    <property type="entry name" value="SSDNA_exonuclease_RecJ"/>
</dbReference>
<evidence type="ECO:0000259" key="8">
    <source>
        <dbReference type="Pfam" id="PF17768"/>
    </source>
</evidence>
<dbReference type="STRING" id="229920.ADM99_10440"/>
<feature type="domain" description="DHHA1" evidence="7">
    <location>
        <begin position="362"/>
        <end position="452"/>
    </location>
</feature>
<dbReference type="GO" id="GO:0003676">
    <property type="term" value="F:nucleic acid binding"/>
    <property type="evidence" value="ECO:0007669"/>
    <property type="project" value="InterPro"/>
</dbReference>
<reference evidence="9 10" key="1">
    <citation type="submission" date="2015-07" db="EMBL/GenBank/DDBJ databases">
        <title>Genome sequence of Leptolinea tardivitalis DSM 16556.</title>
        <authorList>
            <person name="Hemp J."/>
            <person name="Ward L.M."/>
            <person name="Pace L.A."/>
            <person name="Fischer W.W."/>
        </authorList>
    </citation>
    <scope>NUCLEOTIDE SEQUENCE [LARGE SCALE GENOMIC DNA]</scope>
    <source>
        <strain evidence="9 10">YMTK-2</strain>
    </source>
</reference>
<evidence type="ECO:0000256" key="1">
    <source>
        <dbReference type="ARBA" id="ARBA00005915"/>
    </source>
</evidence>
<dbReference type="Pfam" id="PF02272">
    <property type="entry name" value="DHHA1"/>
    <property type="match status" value="1"/>
</dbReference>
<feature type="domain" description="DDH" evidence="6">
    <location>
        <begin position="85"/>
        <end position="234"/>
    </location>
</feature>
<dbReference type="InterPro" id="IPR041122">
    <property type="entry name" value="RecJ_OB"/>
</dbReference>
<evidence type="ECO:0000256" key="4">
    <source>
        <dbReference type="ARBA" id="ARBA00022801"/>
    </source>
</evidence>
<evidence type="ECO:0000259" key="7">
    <source>
        <dbReference type="Pfam" id="PF02272"/>
    </source>
</evidence>
<organism evidence="9 10">
    <name type="scientific">Leptolinea tardivitalis</name>
    <dbReference type="NCBI Taxonomy" id="229920"/>
    <lineage>
        <taxon>Bacteria</taxon>
        <taxon>Bacillati</taxon>
        <taxon>Chloroflexota</taxon>
        <taxon>Anaerolineae</taxon>
        <taxon>Anaerolineales</taxon>
        <taxon>Anaerolineaceae</taxon>
        <taxon>Leptolinea</taxon>
    </lineage>
</organism>
<keyword evidence="3" id="KW-0540">Nuclease</keyword>
<feature type="domain" description="RecJ OB" evidence="8">
    <location>
        <begin position="468"/>
        <end position="573"/>
    </location>
</feature>
<evidence type="ECO:0000256" key="5">
    <source>
        <dbReference type="ARBA" id="ARBA00022839"/>
    </source>
</evidence>
<dbReference type="Pfam" id="PF01368">
    <property type="entry name" value="DHH"/>
    <property type="match status" value="1"/>
</dbReference>
<name>A0A0N8GL90_9CHLR</name>
<dbReference type="InterPro" id="IPR003156">
    <property type="entry name" value="DHHA1_dom"/>
</dbReference>
<dbReference type="GO" id="GO:0006310">
    <property type="term" value="P:DNA recombination"/>
    <property type="evidence" value="ECO:0007669"/>
    <property type="project" value="InterPro"/>
</dbReference>
<evidence type="ECO:0000259" key="6">
    <source>
        <dbReference type="Pfam" id="PF01368"/>
    </source>
</evidence>
<gene>
    <name evidence="9" type="ORF">ADM99_10440</name>
</gene>
<dbReference type="Pfam" id="PF17768">
    <property type="entry name" value="RecJ_OB"/>
    <property type="match status" value="1"/>
</dbReference>
<dbReference type="Proteomes" id="UP000050430">
    <property type="component" value="Unassembled WGS sequence"/>
</dbReference>
<dbReference type="PANTHER" id="PTHR30255">
    <property type="entry name" value="SINGLE-STRANDED-DNA-SPECIFIC EXONUCLEASE RECJ"/>
    <property type="match status" value="1"/>
</dbReference>
<dbReference type="Gene3D" id="2.40.50.460">
    <property type="match status" value="1"/>
</dbReference>
<dbReference type="RefSeq" id="WP_062420492.1">
    <property type="nucleotide sequence ID" value="NZ_BBYA01000002.1"/>
</dbReference>
<dbReference type="PATRIC" id="fig|229920.5.peg.2000"/>
<dbReference type="AlphaFoldDB" id="A0A0N8GL90"/>
<dbReference type="Gene3D" id="3.90.1640.30">
    <property type="match status" value="1"/>
</dbReference>
<dbReference type="InterPro" id="IPR001667">
    <property type="entry name" value="DDH_dom"/>
</dbReference>
<keyword evidence="4" id="KW-0378">Hydrolase</keyword>
<dbReference type="InterPro" id="IPR004610">
    <property type="entry name" value="RecJ"/>
</dbReference>
<keyword evidence="5" id="KW-0269">Exonuclease</keyword>
<dbReference type="PANTHER" id="PTHR30255:SF2">
    <property type="entry name" value="SINGLE-STRANDED-DNA-SPECIFIC EXONUCLEASE RECJ"/>
    <property type="match status" value="1"/>
</dbReference>
<dbReference type="GO" id="GO:0008409">
    <property type="term" value="F:5'-3' exonuclease activity"/>
    <property type="evidence" value="ECO:0007669"/>
    <property type="project" value="InterPro"/>
</dbReference>
<sequence>MDSFINGKKPKRWIAPEIITPEAEHELEEYPVVFRQVLFSRGLDTTEKAHEFLQNSMAEHNPLLMKGMEEAAEIIKTSILMGNPIVVYGDYDVDGVTATALMVQVIRELGGVVMEYIPNRFDEGYGLNLDAINELHHQNVSLIITVDCGIRSVKEAELARELGIKLIITDHHHPLETIPGADVVICPRQEGDDYPYKDLAGVGIAYKVARILFGKFGKDPKEAERWLDLVALGTVSDVAPLTGENRLLVKLGLDSINTNTRTGLYSLLAVSGMISTDSKPIKPKKVTAGDIGFKLGPRLNAAGRMESAMKALHLLMSDDIQNTGLLAQELQQQNNMRQENTLKNQQNAEAKLSDIENLPMLIAFGSEEEFHSGIVGLVAARLVESHYRPAIVGVIGEETTRASCRSIDEFHITKALDECADLLVRHGGHSKAAGFTVSNENREILKERLLEIASRQLNPDELVPAIHYDAEAQLDDLKIDVYRLLEQMEPTGNENPKPVFLTKNLKVIRKSLIGTEKNHLRMTVRNENGLTIDAIGFRMGTWYEEMPEKVDILYHFELNVYKDHESFQLNLCDIRPSEV</sequence>
<accession>A0A0N8GL90</accession>
<proteinExistence type="inferred from homology"/>
<evidence type="ECO:0000313" key="10">
    <source>
        <dbReference type="Proteomes" id="UP000050430"/>
    </source>
</evidence>
<dbReference type="NCBIfam" id="TIGR00644">
    <property type="entry name" value="recJ"/>
    <property type="match status" value="1"/>
</dbReference>
<evidence type="ECO:0000256" key="2">
    <source>
        <dbReference type="ARBA" id="ARBA00019841"/>
    </source>
</evidence>
<evidence type="ECO:0000313" key="9">
    <source>
        <dbReference type="EMBL" id="KPL71834.1"/>
    </source>
</evidence>
<keyword evidence="10" id="KW-1185">Reference proteome</keyword>
<dbReference type="GO" id="GO:0006281">
    <property type="term" value="P:DNA repair"/>
    <property type="evidence" value="ECO:0007669"/>
    <property type="project" value="InterPro"/>
</dbReference>
<dbReference type="InterPro" id="IPR038763">
    <property type="entry name" value="DHH_sf"/>
</dbReference>
<dbReference type="EMBL" id="LGCK01000010">
    <property type="protein sequence ID" value="KPL71834.1"/>
    <property type="molecule type" value="Genomic_DNA"/>
</dbReference>
<protein>
    <recommendedName>
        <fullName evidence="2">Single-stranded-DNA-specific exonuclease RecJ</fullName>
    </recommendedName>
</protein>